<reference evidence="1" key="1">
    <citation type="submission" date="2020-05" db="EMBL/GenBank/DDBJ databases">
        <title>Large-scale comparative analyses of tick genomes elucidate their genetic diversity and vector capacities.</title>
        <authorList>
            <person name="Jia N."/>
            <person name="Wang J."/>
            <person name="Shi W."/>
            <person name="Du L."/>
            <person name="Sun Y."/>
            <person name="Zhan W."/>
            <person name="Jiang J."/>
            <person name="Wang Q."/>
            <person name="Zhang B."/>
            <person name="Ji P."/>
            <person name="Sakyi L.B."/>
            <person name="Cui X."/>
            <person name="Yuan T."/>
            <person name="Jiang B."/>
            <person name="Yang W."/>
            <person name="Lam T.T.-Y."/>
            <person name="Chang Q."/>
            <person name="Ding S."/>
            <person name="Wang X."/>
            <person name="Zhu J."/>
            <person name="Ruan X."/>
            <person name="Zhao L."/>
            <person name="Wei J."/>
            <person name="Que T."/>
            <person name="Du C."/>
            <person name="Cheng J."/>
            <person name="Dai P."/>
            <person name="Han X."/>
            <person name="Huang E."/>
            <person name="Gao Y."/>
            <person name="Liu J."/>
            <person name="Shao H."/>
            <person name="Ye R."/>
            <person name="Li L."/>
            <person name="Wei W."/>
            <person name="Wang X."/>
            <person name="Wang C."/>
            <person name="Yang T."/>
            <person name="Huo Q."/>
            <person name="Li W."/>
            <person name="Guo W."/>
            <person name="Chen H."/>
            <person name="Zhou L."/>
            <person name="Ni X."/>
            <person name="Tian J."/>
            <person name="Zhou Y."/>
            <person name="Sheng Y."/>
            <person name="Liu T."/>
            <person name="Pan Y."/>
            <person name="Xia L."/>
            <person name="Li J."/>
            <person name="Zhao F."/>
            <person name="Cao W."/>
        </authorList>
    </citation>
    <scope>NUCLEOTIDE SEQUENCE</scope>
    <source>
        <strain evidence="1">Hyas-2018</strain>
    </source>
</reference>
<protein>
    <submittedName>
        <fullName evidence="1">Uncharacterized protein</fullName>
    </submittedName>
</protein>
<organism evidence="1 2">
    <name type="scientific">Hyalomma asiaticum</name>
    <name type="common">Tick</name>
    <dbReference type="NCBI Taxonomy" id="266040"/>
    <lineage>
        <taxon>Eukaryota</taxon>
        <taxon>Metazoa</taxon>
        <taxon>Ecdysozoa</taxon>
        <taxon>Arthropoda</taxon>
        <taxon>Chelicerata</taxon>
        <taxon>Arachnida</taxon>
        <taxon>Acari</taxon>
        <taxon>Parasitiformes</taxon>
        <taxon>Ixodida</taxon>
        <taxon>Ixodoidea</taxon>
        <taxon>Ixodidae</taxon>
        <taxon>Hyalomminae</taxon>
        <taxon>Hyalomma</taxon>
    </lineage>
</organism>
<name>A0ACB7RV96_HYAAI</name>
<keyword evidence="2" id="KW-1185">Reference proteome</keyword>
<evidence type="ECO:0000313" key="2">
    <source>
        <dbReference type="Proteomes" id="UP000821845"/>
    </source>
</evidence>
<accession>A0ACB7RV96</accession>
<gene>
    <name evidence="1" type="ORF">HPB50_018388</name>
</gene>
<dbReference type="EMBL" id="CM023487">
    <property type="protein sequence ID" value="KAH6926425.1"/>
    <property type="molecule type" value="Genomic_DNA"/>
</dbReference>
<evidence type="ECO:0000313" key="1">
    <source>
        <dbReference type="EMBL" id="KAH6926425.1"/>
    </source>
</evidence>
<dbReference type="Proteomes" id="UP000821845">
    <property type="component" value="Chromosome 7"/>
</dbReference>
<sequence length="1114" mass="122733">MSEQEATAPNEKNVSDEDRRASTAKSNQSSKIQRKKSTSTTRVSEAAPDEQSAEATEKDVEMSSKSSSKKKPRKSRVVAPESRCKRSTETSRISKLKTSGIKTKRPAAPADVASQSTPTIPVGTSDYSSSTAPTSSTTKESAEAVVPLVPTEGTVEAVVPLVPTEDTVEAVVPLFSTKETAEAVIPLDSTKDTVNDGIPLVQSKETAEAVIPLVPTRGTVEADLPLVSTGDSAEAAAPLVPSEEERSFATGLALQEATTDEPTAANTRLSTSTSAEKADKTTPSKPSEDTDVKTEERRVSGVPKEASTSRPMVVLPSRAVACRSRDTARSTTDASAAATRGSLTAGAVATAIYSPPPKEVFSVTSPQDTVVGSGTQAVTSALAPSSTRVLSLRERLRASSILSPISLRLASIDLSALARSPKEAFSGTVHRHFTRRPAVAAIFVAAGLFLVLACFLLMQASNPPSHKTPLCVTDDCLAHANLLMQAVDTNIDACEDFHAHVCSRWLSYHERKRMRAFGGTPMEDMVVSYLWRMRDTLYRGAAVLRVGEKPLAMLKSCMSNSSMYGSTIAQFREFMREYLRLPWPRPPPRDTNALEVLITLAYVIQAPFWFTVRPSISRRGAVEGRWSIVLTPAPLIRQYYLQYRTVRSSGLSAYVKYWMDFYGAFASDGSAASEERAIEAEQLEERILKALSSAVEALPKHFVVIPIGQLDMYTPTVKPSKWLYYLQAYTDVEPALSERDVVLITDRVFFVTVGDLFRNYTDAQIVDFLGWQFVQRYAPVADSRFLITRYGDASTATDLRALFCSYHVELPYRVVLLSFYSIYYIRYGHQKIIDTGYDRLVSTAVGLVNNSTWLDSESKALVAEKLASAKLRLWPPAAYLDGEYLAKTYDNFPDHETAFGNYWVWSTLGMALLNRTPEYEEVLDMPVNYALPYFDYDYIENAVGVAMGAVNFPLFYRRGTKAMFYGGFGFSAALQLAKALDKEGIRWDSYGRRVRSILNESSLEAYEDRDGCLARTTEGKESVFPEIPALEIAYSAFIDDVGDPRNATQINEQLDELKVFFMTICHMTCTRGSSHDPFLADCNKLARHSPAFAEAFHCRVGSKMNPKSKCTFFY</sequence>
<proteinExistence type="predicted"/>
<comment type="caution">
    <text evidence="1">The sequence shown here is derived from an EMBL/GenBank/DDBJ whole genome shotgun (WGS) entry which is preliminary data.</text>
</comment>